<protein>
    <submittedName>
        <fullName evidence="4">DEAD/DEAH box helicase</fullName>
    </submittedName>
</protein>
<name>A0A7X2NSG8_9FIRM</name>
<proteinExistence type="predicted"/>
<dbReference type="Gene3D" id="3.40.50.300">
    <property type="entry name" value="P-loop containing nucleotide triphosphate hydrolases"/>
    <property type="match status" value="2"/>
</dbReference>
<dbReference type="Pfam" id="PF00271">
    <property type="entry name" value="Helicase_C"/>
    <property type="match status" value="1"/>
</dbReference>
<dbReference type="PANTHER" id="PTHR47396:SF1">
    <property type="entry name" value="ATP-DEPENDENT HELICASE IRC3-RELATED"/>
    <property type="match status" value="1"/>
</dbReference>
<dbReference type="Pfam" id="PF22548">
    <property type="entry name" value="AEP-TOTE"/>
    <property type="match status" value="1"/>
</dbReference>
<dbReference type="GO" id="GO:0005524">
    <property type="term" value="F:ATP binding"/>
    <property type="evidence" value="ECO:0007669"/>
    <property type="project" value="InterPro"/>
</dbReference>
<dbReference type="GO" id="GO:0016787">
    <property type="term" value="F:hydrolase activity"/>
    <property type="evidence" value="ECO:0007669"/>
    <property type="project" value="InterPro"/>
</dbReference>
<dbReference type="InterPro" id="IPR014001">
    <property type="entry name" value="Helicase_ATP-bd"/>
</dbReference>
<dbReference type="Pfam" id="PF04851">
    <property type="entry name" value="ResIII"/>
    <property type="match status" value="1"/>
</dbReference>
<gene>
    <name evidence="4" type="ORF">FYJ51_07350</name>
</gene>
<organism evidence="4 5">
    <name type="scientific">Stecheria intestinalis</name>
    <dbReference type="NCBI Taxonomy" id="2606630"/>
    <lineage>
        <taxon>Bacteria</taxon>
        <taxon>Bacillati</taxon>
        <taxon>Bacillota</taxon>
        <taxon>Erysipelotrichia</taxon>
        <taxon>Erysipelotrichales</taxon>
        <taxon>Erysipelotrichaceae</taxon>
        <taxon>Stecheria</taxon>
    </lineage>
</organism>
<dbReference type="EMBL" id="VUMN01000015">
    <property type="protein sequence ID" value="MSS58720.1"/>
    <property type="molecule type" value="Genomic_DNA"/>
</dbReference>
<dbReference type="PANTHER" id="PTHR47396">
    <property type="entry name" value="TYPE I RESTRICTION ENZYME ECOKI R PROTEIN"/>
    <property type="match status" value="1"/>
</dbReference>
<keyword evidence="4" id="KW-0378">Hydrolase</keyword>
<dbReference type="SMART" id="SM00490">
    <property type="entry name" value="HELICc"/>
    <property type="match status" value="1"/>
</dbReference>
<dbReference type="SUPFAM" id="SSF52540">
    <property type="entry name" value="P-loop containing nucleoside triphosphate hydrolases"/>
    <property type="match status" value="1"/>
</dbReference>
<evidence type="ECO:0000259" key="2">
    <source>
        <dbReference type="PROSITE" id="PS51192"/>
    </source>
</evidence>
<dbReference type="InterPro" id="IPR001650">
    <property type="entry name" value="Helicase_C-like"/>
</dbReference>
<keyword evidence="5" id="KW-1185">Reference proteome</keyword>
<feature type="coiled-coil region" evidence="1">
    <location>
        <begin position="1"/>
        <end position="28"/>
    </location>
</feature>
<dbReference type="InterPro" id="IPR054347">
    <property type="entry name" value="TOTE_primase"/>
</dbReference>
<dbReference type="PROSITE" id="PS51194">
    <property type="entry name" value="HELICASE_CTER"/>
    <property type="match status" value="1"/>
</dbReference>
<keyword evidence="4" id="KW-0547">Nucleotide-binding</keyword>
<evidence type="ECO:0000313" key="4">
    <source>
        <dbReference type="EMBL" id="MSS58720.1"/>
    </source>
</evidence>
<dbReference type="Proteomes" id="UP000461880">
    <property type="component" value="Unassembled WGS sequence"/>
</dbReference>
<reference evidence="4 5" key="1">
    <citation type="submission" date="2019-08" db="EMBL/GenBank/DDBJ databases">
        <title>In-depth cultivation of the pig gut microbiome towards novel bacterial diversity and tailored functional studies.</title>
        <authorList>
            <person name="Wylensek D."/>
            <person name="Hitch T.C.A."/>
            <person name="Clavel T."/>
        </authorList>
    </citation>
    <scope>NUCLEOTIDE SEQUENCE [LARGE SCALE GENOMIC DNA]</scope>
    <source>
        <strain evidence="4 5">Oil+RF-744-GAM-WT-6</strain>
    </source>
</reference>
<feature type="domain" description="Helicase C-terminal" evidence="3">
    <location>
        <begin position="620"/>
        <end position="773"/>
    </location>
</feature>
<evidence type="ECO:0000256" key="1">
    <source>
        <dbReference type="SAM" id="Coils"/>
    </source>
</evidence>
<dbReference type="CDD" id="cd17926">
    <property type="entry name" value="DEXHc_RE"/>
    <property type="match status" value="1"/>
</dbReference>
<evidence type="ECO:0000259" key="3">
    <source>
        <dbReference type="PROSITE" id="PS51194"/>
    </source>
</evidence>
<dbReference type="RefSeq" id="WP_154504598.1">
    <property type="nucleotide sequence ID" value="NZ_VUMN01000015.1"/>
</dbReference>
<dbReference type="GO" id="GO:0004386">
    <property type="term" value="F:helicase activity"/>
    <property type="evidence" value="ECO:0007669"/>
    <property type="project" value="UniProtKB-KW"/>
</dbReference>
<evidence type="ECO:0000313" key="5">
    <source>
        <dbReference type="Proteomes" id="UP000461880"/>
    </source>
</evidence>
<dbReference type="GO" id="GO:0003677">
    <property type="term" value="F:DNA binding"/>
    <property type="evidence" value="ECO:0007669"/>
    <property type="project" value="InterPro"/>
</dbReference>
<dbReference type="PROSITE" id="PS51192">
    <property type="entry name" value="HELICASE_ATP_BIND_1"/>
    <property type="match status" value="1"/>
</dbReference>
<dbReference type="InterPro" id="IPR050742">
    <property type="entry name" value="Helicase_Restrict-Modif_Enz"/>
</dbReference>
<keyword evidence="4" id="KW-0067">ATP-binding</keyword>
<dbReference type="InterPro" id="IPR006935">
    <property type="entry name" value="Helicase/UvrB_N"/>
</dbReference>
<dbReference type="SMART" id="SM00487">
    <property type="entry name" value="DEXDc"/>
    <property type="match status" value="1"/>
</dbReference>
<keyword evidence="1" id="KW-0175">Coiled coil</keyword>
<dbReference type="InterPro" id="IPR027417">
    <property type="entry name" value="P-loop_NTPase"/>
</dbReference>
<dbReference type="AlphaFoldDB" id="A0A7X2NSG8"/>
<sequence length="916" mass="105928">MDDQNQELEQLRNENKELKEILSEHGLLPQKYLPVLKKEDKIRIYLDYFAGRTDIFAYRYYSRKRDQYGWNPVCRNNMTVVCPHASGSGQTCLKCPHRSFRGLKKEDLENYFTGKAIPKGIGLYPLMDHSLCQILAIDFDEDDWFHAMRGVYETALSYGFYPIMERSNSGAGGHLWFFFAVPVRALLARRMGEGLLRESMKHNRNLSFSSFDRLFPNQDYLPENGVGNLIALPLNGSHLSDGKTFFLSEEGTQIPHPFDYLRTRKKITAEELAAFLNTQNSETYFFDQDQLAMRLETGMKFSSEIKGTRGAMLRFEKRFLNAATLLQLRSLSSMWNSKFFEAQRNHRSVYGIARVRSFCDEDEKYISLPRGTEEKLVSIFPESRITISDQTTTGEPIEVSFLGKLRKNQEQAAPILMKHDLGILDATTGFGKTVLAIWIIAQLKVSTLVLVPKITILNQWVNQIHTFLNYPDKEKIHHPYVRKLKGGSKNPGFHIDVASMDTVSGFEHLEEFMSHYGLLIIDEVHRAGSETCLKILRNTPCRYIYGFTATPKREDGLEKAIFMFCGPIRFRESTAEARRSYTFRQVLIPRYTAAEILGSKITPSSLLKELSEDQARNFLIFQDIHKEYNENQKILVFSERIEHLNVLFRMLEDADIYTELVTGAMNKTERNAAIERLKKHDPEQGFVLLSTSSLLGEGFDLPILSCLFLTLPISGESRIIQYTGRIHRNYEGKDLVKVYDYVDSRIPMAMAMYGKRLKQYQKEGYGVQEQEAQEEISVDRYYYAGSSWHEPWNQDLTHARKEVLFFLTDPDLNTIQNEYQNLNKLVHRGINLYFVLNTEIQNSSVSEYLSNLGEVLKAPHQQNFVLVDRSIVWNSSHDFLSPDQSTRYCTRENNPEHAEELRHIPELKQKEPMILF</sequence>
<keyword evidence="4" id="KW-0347">Helicase</keyword>
<feature type="domain" description="Helicase ATP-binding" evidence="2">
    <location>
        <begin position="413"/>
        <end position="569"/>
    </location>
</feature>
<comment type="caution">
    <text evidence="4">The sequence shown here is derived from an EMBL/GenBank/DDBJ whole genome shotgun (WGS) entry which is preliminary data.</text>
</comment>
<dbReference type="GO" id="GO:0005829">
    <property type="term" value="C:cytosol"/>
    <property type="evidence" value="ECO:0007669"/>
    <property type="project" value="TreeGrafter"/>
</dbReference>
<accession>A0A7X2NSG8</accession>